<protein>
    <recommendedName>
        <fullName evidence="4">SAC domain-containing protein</fullName>
    </recommendedName>
</protein>
<dbReference type="AlphaFoldDB" id="A0A6A7C3D9"/>
<dbReference type="PANTHER" id="PTHR45738:SF5">
    <property type="entry name" value="POLYPHOSPHOINOSITIDE PHOSPHATASE"/>
    <property type="match status" value="1"/>
</dbReference>
<dbReference type="PROSITE" id="PS50275">
    <property type="entry name" value="SAC"/>
    <property type="match status" value="1"/>
</dbReference>
<gene>
    <name evidence="5" type="ORF">K470DRAFT_204125</name>
</gene>
<dbReference type="GO" id="GO:0012505">
    <property type="term" value="C:endomembrane system"/>
    <property type="evidence" value="ECO:0007669"/>
    <property type="project" value="UniProtKB-SubCell"/>
</dbReference>
<accession>A0A6A7C3D9</accession>
<evidence type="ECO:0000313" key="6">
    <source>
        <dbReference type="Proteomes" id="UP000799421"/>
    </source>
</evidence>
<dbReference type="EMBL" id="MU005970">
    <property type="protein sequence ID" value="KAF2861772.1"/>
    <property type="molecule type" value="Genomic_DNA"/>
</dbReference>
<evidence type="ECO:0000259" key="4">
    <source>
        <dbReference type="PROSITE" id="PS50275"/>
    </source>
</evidence>
<dbReference type="PANTHER" id="PTHR45738">
    <property type="entry name" value="POLYPHOSPHOINOSITIDE PHOSPHATASE"/>
    <property type="match status" value="1"/>
</dbReference>
<reference evidence="5" key="1">
    <citation type="journal article" date="2020" name="Stud. Mycol.">
        <title>101 Dothideomycetes genomes: a test case for predicting lifestyles and emergence of pathogens.</title>
        <authorList>
            <person name="Haridas S."/>
            <person name="Albert R."/>
            <person name="Binder M."/>
            <person name="Bloem J."/>
            <person name="Labutti K."/>
            <person name="Salamov A."/>
            <person name="Andreopoulos B."/>
            <person name="Baker S."/>
            <person name="Barry K."/>
            <person name="Bills G."/>
            <person name="Bluhm B."/>
            <person name="Cannon C."/>
            <person name="Castanera R."/>
            <person name="Culley D."/>
            <person name="Daum C."/>
            <person name="Ezra D."/>
            <person name="Gonzalez J."/>
            <person name="Henrissat B."/>
            <person name="Kuo A."/>
            <person name="Liang C."/>
            <person name="Lipzen A."/>
            <person name="Lutzoni F."/>
            <person name="Magnuson J."/>
            <person name="Mondo S."/>
            <person name="Nolan M."/>
            <person name="Ohm R."/>
            <person name="Pangilinan J."/>
            <person name="Park H.-J."/>
            <person name="Ramirez L."/>
            <person name="Alfaro M."/>
            <person name="Sun H."/>
            <person name="Tritt A."/>
            <person name="Yoshinaga Y."/>
            <person name="Zwiers L.-H."/>
            <person name="Turgeon B."/>
            <person name="Goodwin S."/>
            <person name="Spatafora J."/>
            <person name="Crous P."/>
            <person name="Grigoriev I."/>
        </authorList>
    </citation>
    <scope>NUCLEOTIDE SEQUENCE</scope>
    <source>
        <strain evidence="5">CBS 480.64</strain>
    </source>
</reference>
<keyword evidence="3" id="KW-0472">Membrane</keyword>
<dbReference type="GO" id="GO:0043813">
    <property type="term" value="F:phosphatidylinositol-3,5-bisphosphate 5-phosphatase activity"/>
    <property type="evidence" value="ECO:0007669"/>
    <property type="project" value="InterPro"/>
</dbReference>
<dbReference type="InterPro" id="IPR043573">
    <property type="entry name" value="Fig4-like"/>
</dbReference>
<name>A0A6A7C3D9_9PEZI</name>
<dbReference type="Pfam" id="PF02383">
    <property type="entry name" value="Syja_N"/>
    <property type="match status" value="1"/>
</dbReference>
<dbReference type="GO" id="GO:0046856">
    <property type="term" value="P:phosphatidylinositol dephosphorylation"/>
    <property type="evidence" value="ECO:0007669"/>
    <property type="project" value="InterPro"/>
</dbReference>
<feature type="non-terminal residue" evidence="5">
    <location>
        <position position="627"/>
    </location>
</feature>
<keyword evidence="6" id="KW-1185">Reference proteome</keyword>
<evidence type="ECO:0000256" key="2">
    <source>
        <dbReference type="ARBA" id="ARBA00022801"/>
    </source>
</evidence>
<proteinExistence type="predicted"/>
<feature type="non-terminal residue" evidence="5">
    <location>
        <position position="1"/>
    </location>
</feature>
<evidence type="ECO:0000256" key="3">
    <source>
        <dbReference type="ARBA" id="ARBA00023136"/>
    </source>
</evidence>
<organism evidence="5 6">
    <name type="scientific">Piedraia hortae CBS 480.64</name>
    <dbReference type="NCBI Taxonomy" id="1314780"/>
    <lineage>
        <taxon>Eukaryota</taxon>
        <taxon>Fungi</taxon>
        <taxon>Dikarya</taxon>
        <taxon>Ascomycota</taxon>
        <taxon>Pezizomycotina</taxon>
        <taxon>Dothideomycetes</taxon>
        <taxon>Dothideomycetidae</taxon>
        <taxon>Capnodiales</taxon>
        <taxon>Piedraiaceae</taxon>
        <taxon>Piedraia</taxon>
    </lineage>
</organism>
<evidence type="ECO:0000256" key="1">
    <source>
        <dbReference type="ARBA" id="ARBA00004308"/>
    </source>
</evidence>
<evidence type="ECO:0000313" key="5">
    <source>
        <dbReference type="EMBL" id="KAF2861772.1"/>
    </source>
</evidence>
<comment type="subcellular location">
    <subcellularLocation>
        <location evidence="1">Endomembrane system</location>
    </subcellularLocation>
</comment>
<keyword evidence="2" id="KW-0378">Hydrolase</keyword>
<dbReference type="OrthoDB" id="405996at2759"/>
<dbReference type="InterPro" id="IPR002013">
    <property type="entry name" value="SAC_dom"/>
</dbReference>
<sequence length="627" mass="72171">DEDDRPLSQLTLYETPARYWVTGTDVRERRHRVLRIDRTSPPGEIGLFEDETTYSRDEMRALLSSMDEGNRSSGGLRLKCYFWALLGFIRFTESYYMLIVTKRRQVASVGGHSVYQIAGTELIPLTSGSGPRFGRNADETRFRTIMGNLDLTRHFYFSPMYDITNTLQTNMMRGQGNQSGDEELHREMFVWNDHLLQPAMVLKRLWVWCRPIIHGFIDQMALDVLGRRVYITIIARRSRFFAGARFLKRGVNDRGHVANDVETEQIVAEKLTTSFHATNHPYANPTYSSYVQHRGSIPLSWTQDASGVTPKPDIELNAADPFCQAAALHFDDLFGRYGAPVIVLNLIKSRERMPRESKLLGEFERTVRYLNQSLPANREIEYRAYDMSRISKTRGGDVIGGLETIARDLLVRTSIFHNGGPNARIQNGVVRTNCIDCLDRTNAAQFIIGKRAMVEQLRALGLFDGQELDFDSGAVEAFTRMFHNHGDTIAVQYGGSQLVNTLSTYRKINQWQGHSRDMFESFKRYYHNSFLDAQRQEAINLFLGNYIFTPGGPMLWDLATDLPLHQTHPRERGVARRSYIHWFTPEHLRPRELGTRHGEANDCYWVEYYRPRIVSSLEKTFAYKLNS</sequence>
<feature type="domain" description="SAC" evidence="4">
    <location>
        <begin position="146"/>
        <end position="495"/>
    </location>
</feature>
<dbReference type="Proteomes" id="UP000799421">
    <property type="component" value="Unassembled WGS sequence"/>
</dbReference>